<evidence type="ECO:0000256" key="1">
    <source>
        <dbReference type="ARBA" id="ARBA00004141"/>
    </source>
</evidence>
<evidence type="ECO:0000313" key="8">
    <source>
        <dbReference type="EMBL" id="KOF87284.1"/>
    </source>
</evidence>
<dbReference type="Pfam" id="PF01940">
    <property type="entry name" value="DUF92"/>
    <property type="match status" value="1"/>
</dbReference>
<dbReference type="GO" id="GO:0016020">
    <property type="term" value="C:membrane"/>
    <property type="evidence" value="ECO:0007669"/>
    <property type="project" value="UniProtKB-SubCell"/>
</dbReference>
<dbReference type="AlphaFoldDB" id="A0A0L8HDW8"/>
<feature type="transmembrane region" description="Helical" evidence="7">
    <location>
        <begin position="13"/>
        <end position="40"/>
    </location>
</feature>
<dbReference type="OMA" id="MSSFACC"/>
<dbReference type="InterPro" id="IPR002794">
    <property type="entry name" value="DUF92_TMEM19"/>
</dbReference>
<evidence type="ECO:0000256" key="4">
    <source>
        <dbReference type="ARBA" id="ARBA00022692"/>
    </source>
</evidence>
<keyword evidence="5 7" id="KW-1133">Transmembrane helix</keyword>
<gene>
    <name evidence="8" type="ORF">OCBIM_22017134mg</name>
</gene>
<feature type="transmembrane region" description="Helical" evidence="7">
    <location>
        <begin position="217"/>
        <end position="239"/>
    </location>
</feature>
<accession>A0A0L8HDW8</accession>
<dbReference type="KEGG" id="obi:106871373"/>
<reference evidence="8" key="1">
    <citation type="submission" date="2015-07" db="EMBL/GenBank/DDBJ databases">
        <title>MeaNS - Measles Nucleotide Surveillance Program.</title>
        <authorList>
            <person name="Tran T."/>
            <person name="Druce J."/>
        </authorList>
    </citation>
    <scope>NUCLEOTIDE SEQUENCE</scope>
    <source>
        <strain evidence="8">UCB-OBI-ISO-001</strain>
        <tissue evidence="8">Gonad</tissue>
    </source>
</reference>
<proteinExistence type="inferred from homology"/>
<dbReference type="OrthoDB" id="30881at2759"/>
<protein>
    <recommendedName>
        <fullName evidence="3">Transmembrane protein 19</fullName>
    </recommendedName>
</protein>
<feature type="transmembrane region" description="Helical" evidence="7">
    <location>
        <begin position="259"/>
        <end position="281"/>
    </location>
</feature>
<dbReference type="PANTHER" id="PTHR13353">
    <property type="entry name" value="TRANSMEMBRANE PROTEIN 19"/>
    <property type="match status" value="1"/>
</dbReference>
<dbReference type="EMBL" id="KQ418453">
    <property type="protein sequence ID" value="KOF87284.1"/>
    <property type="molecule type" value="Genomic_DNA"/>
</dbReference>
<name>A0A0L8HDW8_OCTBM</name>
<dbReference type="PANTHER" id="PTHR13353:SF5">
    <property type="entry name" value="TRANSMEMBRANE PROTEIN 19"/>
    <property type="match status" value="1"/>
</dbReference>
<evidence type="ECO:0000256" key="5">
    <source>
        <dbReference type="ARBA" id="ARBA00022989"/>
    </source>
</evidence>
<dbReference type="STRING" id="37653.A0A0L8HDW8"/>
<evidence type="ECO:0000256" key="6">
    <source>
        <dbReference type="ARBA" id="ARBA00023136"/>
    </source>
</evidence>
<evidence type="ECO:0000256" key="3">
    <source>
        <dbReference type="ARBA" id="ARBA00014258"/>
    </source>
</evidence>
<evidence type="ECO:0000256" key="7">
    <source>
        <dbReference type="SAM" id="Phobius"/>
    </source>
</evidence>
<comment type="subcellular location">
    <subcellularLocation>
        <location evidence="1">Membrane</location>
        <topology evidence="1">Multi-pass membrane protein</topology>
    </subcellularLocation>
</comment>
<comment type="similarity">
    <text evidence="2">Belongs to the TMEM19 family.</text>
</comment>
<evidence type="ECO:0000256" key="2">
    <source>
        <dbReference type="ARBA" id="ARBA00009012"/>
    </source>
</evidence>
<keyword evidence="4 7" id="KW-0812">Transmembrane</keyword>
<feature type="transmembrane region" description="Helical" evidence="7">
    <location>
        <begin position="82"/>
        <end position="107"/>
    </location>
</feature>
<organism evidence="8">
    <name type="scientific">Octopus bimaculoides</name>
    <name type="common">California two-spotted octopus</name>
    <dbReference type="NCBI Taxonomy" id="37653"/>
    <lineage>
        <taxon>Eukaryota</taxon>
        <taxon>Metazoa</taxon>
        <taxon>Spiralia</taxon>
        <taxon>Lophotrochozoa</taxon>
        <taxon>Mollusca</taxon>
        <taxon>Cephalopoda</taxon>
        <taxon>Coleoidea</taxon>
        <taxon>Octopodiformes</taxon>
        <taxon>Octopoda</taxon>
        <taxon>Incirrata</taxon>
        <taxon>Octopodidae</taxon>
        <taxon>Octopus</taxon>
    </lineage>
</organism>
<sequence>MASSSFSQRYENLLLYIVFAGAAAIFGFCCWVLNVGYGIIFQDSGYEAVTPWRWIASTVSPVLLASVAFHRKSLNTSGAFSALFVGFLMISANICFATSLIVFFFTASSATKFRSSKKRSFEENFKEGGQRNWVQVVCNGGVASEISLMYLIDIGMKEFPVDFVNHYQASWMSTAVLGALACSCGDTFASEFGTVIGSGQPRLITTLRKVPRGTNGAVSFVGLLCSALGGLVIGVTYYLTLLLTINQRKLHESPVQWPVIIVGLVCGFGGSFIDSLLGATVQYSGYDQERNIIVEHSAPNVQHINGRQLLNNHAINLLSSLLTAAFSSIFSYHLWSYLT</sequence>
<feature type="transmembrane region" description="Helical" evidence="7">
    <location>
        <begin position="314"/>
        <end position="335"/>
    </location>
</feature>
<keyword evidence="6 7" id="KW-0472">Membrane</keyword>